<dbReference type="RefSeq" id="WP_184586040.1">
    <property type="nucleotide sequence ID" value="NZ_JACHLI010000002.1"/>
</dbReference>
<feature type="chain" id="PRO_5031195789" evidence="2">
    <location>
        <begin position="26"/>
        <end position="301"/>
    </location>
</feature>
<protein>
    <submittedName>
        <fullName evidence="4">Osmotically-inducible protein OsmY</fullName>
    </submittedName>
</protein>
<dbReference type="EMBL" id="JACHLI010000002">
    <property type="protein sequence ID" value="MBB4861784.1"/>
    <property type="molecule type" value="Genomic_DNA"/>
</dbReference>
<comment type="caution">
    <text evidence="4">The sequence shown here is derived from an EMBL/GenBank/DDBJ whole genome shotgun (WGS) entry which is preliminary data.</text>
</comment>
<evidence type="ECO:0000256" key="2">
    <source>
        <dbReference type="SAM" id="SignalP"/>
    </source>
</evidence>
<dbReference type="SMART" id="SM00749">
    <property type="entry name" value="BON"/>
    <property type="match status" value="3"/>
</dbReference>
<dbReference type="AlphaFoldDB" id="A0A7W7NZP6"/>
<dbReference type="PANTHER" id="PTHR34606:SF15">
    <property type="entry name" value="BON DOMAIN-CONTAINING PROTEIN"/>
    <property type="match status" value="1"/>
</dbReference>
<reference evidence="4 5" key="1">
    <citation type="submission" date="2020-08" db="EMBL/GenBank/DDBJ databases">
        <title>Functional genomics of gut bacteria from endangered species of beetles.</title>
        <authorList>
            <person name="Carlos-Shanley C."/>
        </authorList>
    </citation>
    <scope>NUCLEOTIDE SEQUENCE [LARGE SCALE GENOMIC DNA]</scope>
    <source>
        <strain evidence="4 5">S00179</strain>
    </source>
</reference>
<feature type="domain" description="BON" evidence="3">
    <location>
        <begin position="129"/>
        <end position="197"/>
    </location>
</feature>
<name>A0A7W7NZP6_PSENT</name>
<organism evidence="4 5">
    <name type="scientific">Pseudomonas nitroreducens</name>
    <dbReference type="NCBI Taxonomy" id="46680"/>
    <lineage>
        <taxon>Bacteria</taxon>
        <taxon>Pseudomonadati</taxon>
        <taxon>Pseudomonadota</taxon>
        <taxon>Gammaproteobacteria</taxon>
        <taxon>Pseudomonadales</taxon>
        <taxon>Pseudomonadaceae</taxon>
        <taxon>Pseudomonas</taxon>
    </lineage>
</organism>
<dbReference type="InterPro" id="IPR051686">
    <property type="entry name" value="Lipoprotein_DolP"/>
</dbReference>
<evidence type="ECO:0000256" key="1">
    <source>
        <dbReference type="SAM" id="MobiDB-lite"/>
    </source>
</evidence>
<feature type="domain" description="BON" evidence="3">
    <location>
        <begin position="217"/>
        <end position="286"/>
    </location>
</feature>
<feature type="region of interest" description="Disordered" evidence="1">
    <location>
        <begin position="105"/>
        <end position="124"/>
    </location>
</feature>
<dbReference type="Gene3D" id="3.30.1340.30">
    <property type="match status" value="3"/>
</dbReference>
<sequence>MSHPKILALALGSALLALQPLSSHAAESGLAAQLAEARQEGSIWTAINLNRELKPYSIKVDVESGRAQLTGAVASEEQKALAGQIAGSIEGISAVDNQLAVDASLASAPKGESPKAEGAQGDGVVQQWDDATLAARVKSKLLLEKRGAGLDIKVSSRAGAVTLEGTAASEEASQEAAHLAAQTEGVASVDNRLKVDPDAASTQKLEKSVGDAQAAVSDAWITSQIKAGILAEHALQGLSIGVSTRDGVVTLSGQVPSADERQQLIDAARKTRGVREVDAAALKVAGQAAELFHPSQQEIQS</sequence>
<feature type="signal peptide" evidence="2">
    <location>
        <begin position="1"/>
        <end position="25"/>
    </location>
</feature>
<evidence type="ECO:0000313" key="4">
    <source>
        <dbReference type="EMBL" id="MBB4861784.1"/>
    </source>
</evidence>
<keyword evidence="2" id="KW-0732">Signal</keyword>
<dbReference type="Pfam" id="PF04972">
    <property type="entry name" value="BON"/>
    <property type="match status" value="3"/>
</dbReference>
<evidence type="ECO:0000313" key="5">
    <source>
        <dbReference type="Proteomes" id="UP000566995"/>
    </source>
</evidence>
<dbReference type="InterPro" id="IPR014004">
    <property type="entry name" value="Transpt-assoc_nodulatn_dom_bac"/>
</dbReference>
<evidence type="ECO:0000259" key="3">
    <source>
        <dbReference type="PROSITE" id="PS50914"/>
    </source>
</evidence>
<gene>
    <name evidence="4" type="ORF">HNP46_000621</name>
</gene>
<dbReference type="PANTHER" id="PTHR34606">
    <property type="entry name" value="BON DOMAIN-CONTAINING PROTEIN"/>
    <property type="match status" value="1"/>
</dbReference>
<feature type="domain" description="BON" evidence="3">
    <location>
        <begin position="35"/>
        <end position="103"/>
    </location>
</feature>
<dbReference type="PROSITE" id="PS50914">
    <property type="entry name" value="BON"/>
    <property type="match status" value="3"/>
</dbReference>
<dbReference type="Proteomes" id="UP000566995">
    <property type="component" value="Unassembled WGS sequence"/>
</dbReference>
<dbReference type="InterPro" id="IPR007055">
    <property type="entry name" value="BON_dom"/>
</dbReference>
<accession>A0A7W7NZP6</accession>
<proteinExistence type="predicted"/>